<dbReference type="GO" id="GO:0003677">
    <property type="term" value="F:DNA binding"/>
    <property type="evidence" value="ECO:0007669"/>
    <property type="project" value="InterPro"/>
</dbReference>
<feature type="domain" description="HTH cro/C1-type" evidence="1">
    <location>
        <begin position="6"/>
        <end position="61"/>
    </location>
</feature>
<accession>A0A9X3XSH6</accession>
<dbReference type="SUPFAM" id="SSF47413">
    <property type="entry name" value="lambda repressor-like DNA-binding domains"/>
    <property type="match status" value="1"/>
</dbReference>
<comment type="caution">
    <text evidence="2">The sequence shown here is derived from an EMBL/GenBank/DDBJ whole genome shotgun (WGS) entry which is preliminary data.</text>
</comment>
<dbReference type="AlphaFoldDB" id="A0A9X3XSH6"/>
<dbReference type="RefSeq" id="WP_272470729.1">
    <property type="nucleotide sequence ID" value="NZ_JAMRYU010000028.1"/>
</dbReference>
<dbReference type="PROSITE" id="PS50943">
    <property type="entry name" value="HTH_CROC1"/>
    <property type="match status" value="1"/>
</dbReference>
<dbReference type="InterPro" id="IPR001387">
    <property type="entry name" value="Cro/C1-type_HTH"/>
</dbReference>
<dbReference type="Gene3D" id="1.10.260.40">
    <property type="entry name" value="lambda repressor-like DNA-binding domains"/>
    <property type="match status" value="1"/>
</dbReference>
<organism evidence="2 3">
    <name type="scientific">Clostridium tertium</name>
    <dbReference type="NCBI Taxonomy" id="1559"/>
    <lineage>
        <taxon>Bacteria</taxon>
        <taxon>Bacillati</taxon>
        <taxon>Bacillota</taxon>
        <taxon>Clostridia</taxon>
        <taxon>Eubacteriales</taxon>
        <taxon>Clostridiaceae</taxon>
        <taxon>Clostridium</taxon>
    </lineage>
</organism>
<proteinExistence type="predicted"/>
<name>A0A9X3XSH6_9CLOT</name>
<gene>
    <name evidence="2" type="ORF">NE398_19535</name>
</gene>
<dbReference type="InterPro" id="IPR010982">
    <property type="entry name" value="Lambda_DNA-bd_dom_sf"/>
</dbReference>
<reference evidence="2" key="1">
    <citation type="submission" date="2022-05" db="EMBL/GenBank/DDBJ databases">
        <title>Draft genome sequence of Clostridium tertium strain CP3 isolated from Peru.</title>
        <authorList>
            <person name="Hurtado R."/>
            <person name="Lima L."/>
            <person name="Sousa T."/>
            <person name="Jaiswal A.K."/>
            <person name="Tiwari S."/>
            <person name="Maturrano L."/>
            <person name="Brenig B."/>
            <person name="Azevedo V."/>
        </authorList>
    </citation>
    <scope>NUCLEOTIDE SEQUENCE</scope>
    <source>
        <strain evidence="2">CP3</strain>
    </source>
</reference>
<dbReference type="Proteomes" id="UP001141183">
    <property type="component" value="Unassembled WGS sequence"/>
</dbReference>
<dbReference type="EMBL" id="JAMRYU010000028">
    <property type="protein sequence ID" value="MDC4242327.1"/>
    <property type="molecule type" value="Genomic_DNA"/>
</dbReference>
<keyword evidence="3" id="KW-1185">Reference proteome</keyword>
<sequence length="67" mass="7912">MVIFKLNKLLEKHNIGQRELSRETGIRQATISDYVNNKAKHISVENLDILCEFFKCKTEDIIEYIEK</sequence>
<dbReference type="PANTHER" id="PTHR37301:SF1">
    <property type="entry name" value="DNA-BINDING PROTEIN"/>
    <property type="match status" value="1"/>
</dbReference>
<dbReference type="SMART" id="SM00530">
    <property type="entry name" value="HTH_XRE"/>
    <property type="match status" value="1"/>
</dbReference>
<dbReference type="PANTHER" id="PTHR37301">
    <property type="entry name" value="DNA-BINDING PROTEIN-RELATED"/>
    <property type="match status" value="1"/>
</dbReference>
<dbReference type="CDD" id="cd00093">
    <property type="entry name" value="HTH_XRE"/>
    <property type="match status" value="1"/>
</dbReference>
<dbReference type="Pfam" id="PF13443">
    <property type="entry name" value="HTH_26"/>
    <property type="match status" value="1"/>
</dbReference>
<protein>
    <submittedName>
        <fullName evidence="2">Helix-turn-helix transcriptional regulator</fullName>
    </submittedName>
</protein>
<evidence type="ECO:0000313" key="2">
    <source>
        <dbReference type="EMBL" id="MDC4242327.1"/>
    </source>
</evidence>
<evidence type="ECO:0000259" key="1">
    <source>
        <dbReference type="PROSITE" id="PS50943"/>
    </source>
</evidence>
<evidence type="ECO:0000313" key="3">
    <source>
        <dbReference type="Proteomes" id="UP001141183"/>
    </source>
</evidence>